<dbReference type="KEGG" id="tva:4770206"/>
<dbReference type="Proteomes" id="UP000001542">
    <property type="component" value="Unassembled WGS sequence"/>
</dbReference>
<evidence type="ECO:0000313" key="3">
    <source>
        <dbReference type="EMBL" id="EAY12244.1"/>
    </source>
</evidence>
<keyword evidence="4" id="KW-1185">Reference proteome</keyword>
<dbReference type="EMBL" id="DS113305">
    <property type="protein sequence ID" value="EAY12244.1"/>
    <property type="molecule type" value="Genomic_DNA"/>
</dbReference>
<feature type="compositionally biased region" description="Basic and acidic residues" evidence="2">
    <location>
        <begin position="516"/>
        <end position="534"/>
    </location>
</feature>
<protein>
    <submittedName>
        <fullName evidence="3">Uncharacterized protein</fullName>
    </submittedName>
</protein>
<feature type="compositionally biased region" description="Polar residues" evidence="2">
    <location>
        <begin position="502"/>
        <end position="514"/>
    </location>
</feature>
<evidence type="ECO:0000256" key="2">
    <source>
        <dbReference type="SAM" id="MobiDB-lite"/>
    </source>
</evidence>
<dbReference type="VEuPathDB" id="TrichDB:TVAGG3_0420700"/>
<dbReference type="AlphaFoldDB" id="A2E536"/>
<keyword evidence="1" id="KW-0175">Coiled coil</keyword>
<sequence>MNAYAFIAPKQEHWSNMKTKIYVQDNILILEDTGAQSGFKKAYSLDSIYNNYDELFASIKIDGSHRIFLLYSSYSLPPFQELKNTIISFFCNFYQFFISPVSISMASYYDKNVYDYLNQKYNNNSYELFSTSNLDQALDLIDVSLSNIKNIDKSVFVARIGSNNFIELVILPKAETLVRESDILDLSPNLKMLLFLKKSPKLNQKTLETACKVSPYIRLIADSLINTRTSWVCNIIESSPLISNTELFRIFHIANGTTFSNLRLNESIFHGGEKTDEFNSQMLEQRPENNLYRGDLAQLDPETRRKMFPNLKFEFNTPKPNKQPKQTNNIIQKPETPIKSREIQMPLEEDEDVQIIESNSPRSPIYPVERNLNISIGDNEYSGFDLDFGNNSQSNLGSPSSFKSDDISFTSSFSRRKKKVSQELIWPESLFEINAPVNVDTVEKLIKEMSTILPDVAEESTYEYEEDSGIESFGKIEQLSESDFKEAEVTLNFDSEDEYDSTEVSPFSNKSSKQIKSRDLPSLDTKSEISDKPKQSPSPNKVIPINLAELEDMKNQVIKMQENPKVTIEHQTVKFVNEPSVIARRARNLALDPNSNAADLTLESLDLQNEIQKVENSLEESKSEIISLNQKDQCLKMQNATLTDNLTQLRDTFIPLRQAIITKRLSNANFDFKNSPRCVEMLQCISSLQDQIKKLQ</sequence>
<proteinExistence type="predicted"/>
<reference evidence="3" key="1">
    <citation type="submission" date="2006-10" db="EMBL/GenBank/DDBJ databases">
        <authorList>
            <person name="Amadeo P."/>
            <person name="Zhao Q."/>
            <person name="Wortman J."/>
            <person name="Fraser-Liggett C."/>
            <person name="Carlton J."/>
        </authorList>
    </citation>
    <scope>NUCLEOTIDE SEQUENCE</scope>
    <source>
        <strain evidence="3">G3</strain>
    </source>
</reference>
<dbReference type="RefSeq" id="XP_001324467.1">
    <property type="nucleotide sequence ID" value="XM_001324432.1"/>
</dbReference>
<feature type="region of interest" description="Disordered" evidence="2">
    <location>
        <begin position="496"/>
        <end position="542"/>
    </location>
</feature>
<reference evidence="3" key="2">
    <citation type="journal article" date="2007" name="Science">
        <title>Draft genome sequence of the sexually transmitted pathogen Trichomonas vaginalis.</title>
        <authorList>
            <person name="Carlton J.M."/>
            <person name="Hirt R.P."/>
            <person name="Silva J.C."/>
            <person name="Delcher A.L."/>
            <person name="Schatz M."/>
            <person name="Zhao Q."/>
            <person name="Wortman J.R."/>
            <person name="Bidwell S.L."/>
            <person name="Alsmark U.C.M."/>
            <person name="Besteiro S."/>
            <person name="Sicheritz-Ponten T."/>
            <person name="Noel C.J."/>
            <person name="Dacks J.B."/>
            <person name="Foster P.G."/>
            <person name="Simillion C."/>
            <person name="Van de Peer Y."/>
            <person name="Miranda-Saavedra D."/>
            <person name="Barton G.J."/>
            <person name="Westrop G.D."/>
            <person name="Mueller S."/>
            <person name="Dessi D."/>
            <person name="Fiori P.L."/>
            <person name="Ren Q."/>
            <person name="Paulsen I."/>
            <person name="Zhang H."/>
            <person name="Bastida-Corcuera F.D."/>
            <person name="Simoes-Barbosa A."/>
            <person name="Brown M.T."/>
            <person name="Hayes R.D."/>
            <person name="Mukherjee M."/>
            <person name="Okumura C.Y."/>
            <person name="Schneider R."/>
            <person name="Smith A.J."/>
            <person name="Vanacova S."/>
            <person name="Villalvazo M."/>
            <person name="Haas B.J."/>
            <person name="Pertea M."/>
            <person name="Feldblyum T.V."/>
            <person name="Utterback T.R."/>
            <person name="Shu C.L."/>
            <person name="Osoegawa K."/>
            <person name="de Jong P.J."/>
            <person name="Hrdy I."/>
            <person name="Horvathova L."/>
            <person name="Zubacova Z."/>
            <person name="Dolezal P."/>
            <person name="Malik S.B."/>
            <person name="Logsdon J.M. Jr."/>
            <person name="Henze K."/>
            <person name="Gupta A."/>
            <person name="Wang C.C."/>
            <person name="Dunne R.L."/>
            <person name="Upcroft J.A."/>
            <person name="Upcroft P."/>
            <person name="White O."/>
            <person name="Salzberg S.L."/>
            <person name="Tang P."/>
            <person name="Chiu C.-H."/>
            <person name="Lee Y.-S."/>
            <person name="Embley T.M."/>
            <person name="Coombs G.H."/>
            <person name="Mottram J.C."/>
            <person name="Tachezy J."/>
            <person name="Fraser-Liggett C.M."/>
            <person name="Johnson P.J."/>
        </authorList>
    </citation>
    <scope>NUCLEOTIDE SEQUENCE [LARGE SCALE GENOMIC DNA]</scope>
    <source>
        <strain evidence="3">G3</strain>
    </source>
</reference>
<feature type="coiled-coil region" evidence="1">
    <location>
        <begin position="597"/>
        <end position="631"/>
    </location>
</feature>
<organism evidence="3 4">
    <name type="scientific">Trichomonas vaginalis (strain ATCC PRA-98 / G3)</name>
    <dbReference type="NCBI Taxonomy" id="412133"/>
    <lineage>
        <taxon>Eukaryota</taxon>
        <taxon>Metamonada</taxon>
        <taxon>Parabasalia</taxon>
        <taxon>Trichomonadida</taxon>
        <taxon>Trichomonadidae</taxon>
        <taxon>Trichomonas</taxon>
    </lineage>
</organism>
<name>A2E536_TRIV3</name>
<evidence type="ECO:0000313" key="4">
    <source>
        <dbReference type="Proteomes" id="UP000001542"/>
    </source>
</evidence>
<accession>A2E536</accession>
<dbReference type="InParanoid" id="A2E536"/>
<gene>
    <name evidence="3" type="ORF">TVAG_027970</name>
</gene>
<dbReference type="VEuPathDB" id="TrichDB:TVAG_027970"/>
<evidence type="ECO:0000256" key="1">
    <source>
        <dbReference type="SAM" id="Coils"/>
    </source>
</evidence>